<dbReference type="GO" id="GO:0016324">
    <property type="term" value="C:apical plasma membrane"/>
    <property type="evidence" value="ECO:0007669"/>
    <property type="project" value="TreeGrafter"/>
</dbReference>
<dbReference type="SUPFAM" id="SSF144292">
    <property type="entry name" value="occludin/ELL-like"/>
    <property type="match status" value="1"/>
</dbReference>
<reference evidence="5 6" key="1">
    <citation type="journal article" date="2015" name="Annu Rev Anim Biosci">
        <title>The Genome 10K Project: a way forward.</title>
        <authorList>
            <person name="Koepfli K.P."/>
            <person name="Paten B."/>
            <person name="O'Brien S.J."/>
            <person name="Koepfli K.P."/>
            <person name="Paten B."/>
            <person name="Antunes A."/>
            <person name="Belov K."/>
            <person name="Bustamante C."/>
            <person name="Castoe T.A."/>
            <person name="Clawson H."/>
            <person name="Crawford A.J."/>
            <person name="Diekhans M."/>
            <person name="Distel D."/>
            <person name="Durbin R."/>
            <person name="Earl D."/>
            <person name="Fujita M.K."/>
            <person name="Gamble T."/>
            <person name="Georges A."/>
            <person name="Gemmell N."/>
            <person name="Gilbert M.T."/>
            <person name="Graves J.M."/>
            <person name="Green R.E."/>
            <person name="Hickey G."/>
            <person name="Jarvis E.D."/>
            <person name="Johnson W."/>
            <person name="Komissarov A."/>
            <person name="Korf I."/>
            <person name="Kuhn R."/>
            <person name="Larkin D.M."/>
            <person name="Lewin H."/>
            <person name="Lopez J.V."/>
            <person name="Ma J."/>
            <person name="Marques-Bonet T."/>
            <person name="Miller W."/>
            <person name="Murphy R."/>
            <person name="Pevzner P."/>
            <person name="Shapiro B."/>
            <person name="Steiner C."/>
            <person name="Tamazian G."/>
            <person name="Venkatesh B."/>
            <person name="Wang J."/>
            <person name="Wayne R."/>
            <person name="Wiley E."/>
            <person name="Yang H."/>
            <person name="Zhang G."/>
            <person name="Haussler D."/>
            <person name="Ryder O."/>
            <person name="O'Brien S.J."/>
        </authorList>
    </citation>
    <scope>NUCLEOTIDE SEQUENCE</scope>
</reference>
<keyword evidence="6" id="KW-1185">Reference proteome</keyword>
<dbReference type="GO" id="GO:0070830">
    <property type="term" value="P:bicellular tight junction assembly"/>
    <property type="evidence" value="ECO:0007669"/>
    <property type="project" value="TreeGrafter"/>
</dbReference>
<feature type="compositionally biased region" description="Basic and acidic residues" evidence="3">
    <location>
        <begin position="12"/>
        <end position="25"/>
    </location>
</feature>
<feature type="domain" description="OCEL" evidence="4">
    <location>
        <begin position="89"/>
        <end position="220"/>
    </location>
</feature>
<dbReference type="Pfam" id="PF07303">
    <property type="entry name" value="Occludin_ELL"/>
    <property type="match status" value="1"/>
</dbReference>
<dbReference type="PROSITE" id="PS51980">
    <property type="entry name" value="OCEL"/>
    <property type="match status" value="1"/>
</dbReference>
<evidence type="ECO:0000259" key="4">
    <source>
        <dbReference type="PROSITE" id="PS51980"/>
    </source>
</evidence>
<sequence>MPTQEPPKTRGSRGDLHTRPPDRGPPRLIPRGLKTSVSRPLCQPQAGAYRARPKKIVFEDELPSRPVLGTKKPVGSILGRHMPRPHSLPDYELKYPAVSSERERSRYVAVFQDQHAEFLELQQEVGSAQAKLQQLEALLTSLPAPRSQVSSQMETPTPQPFQVAGSGLQHTCWIQVSRPLHLPGWAGTTAHGTTSALEVLVGHCASLSLSFPILLWVQHP</sequence>
<dbReference type="PANTHER" id="PTHR23288:SF15">
    <property type="entry name" value="OCCLUDIN_ELL DOMAIN-CONTAINING PROTEIN 1"/>
    <property type="match status" value="1"/>
</dbReference>
<dbReference type="InterPro" id="IPR010844">
    <property type="entry name" value="Occludin_ELL"/>
</dbReference>
<dbReference type="InterPro" id="IPR031176">
    <property type="entry name" value="ELL/occludin"/>
</dbReference>
<evidence type="ECO:0000256" key="1">
    <source>
        <dbReference type="ARBA" id="ARBA00009171"/>
    </source>
</evidence>
<dbReference type="Ensembl" id="ENSRFET00010025638.1">
    <property type="protein sequence ID" value="ENSRFEP00010023578.1"/>
    <property type="gene ID" value="ENSRFEG00010015689.1"/>
</dbReference>
<dbReference type="Gene3D" id="6.10.140.340">
    <property type="match status" value="1"/>
</dbReference>
<feature type="region of interest" description="Disordered" evidence="3">
    <location>
        <begin position="1"/>
        <end position="38"/>
    </location>
</feature>
<dbReference type="GeneTree" id="ENSGT00940000162475"/>
<dbReference type="PANTHER" id="PTHR23288">
    <property type="entry name" value="OCCLUDIN AND RNA POLYMERASE II ELONGATION FACTOR ELL"/>
    <property type="match status" value="1"/>
</dbReference>
<gene>
    <name evidence="5" type="primary">OCEL1</name>
</gene>
<evidence type="ECO:0000313" key="6">
    <source>
        <dbReference type="Proteomes" id="UP000472240"/>
    </source>
</evidence>
<evidence type="ECO:0000313" key="5">
    <source>
        <dbReference type="Ensembl" id="ENSRFEP00010023578.1"/>
    </source>
</evidence>
<evidence type="ECO:0000256" key="3">
    <source>
        <dbReference type="SAM" id="MobiDB-lite"/>
    </source>
</evidence>
<evidence type="ECO:0000256" key="2">
    <source>
        <dbReference type="PROSITE-ProRule" id="PRU01324"/>
    </source>
</evidence>
<dbReference type="GO" id="GO:0005923">
    <property type="term" value="C:bicellular tight junction"/>
    <property type="evidence" value="ECO:0007669"/>
    <property type="project" value="TreeGrafter"/>
</dbReference>
<protein>
    <submittedName>
        <fullName evidence="5">Occludin/ELL domain containing 1</fullName>
    </submittedName>
</protein>
<organism evidence="5 6">
    <name type="scientific">Rhinolophus ferrumequinum</name>
    <name type="common">Greater horseshoe bat</name>
    <dbReference type="NCBI Taxonomy" id="59479"/>
    <lineage>
        <taxon>Eukaryota</taxon>
        <taxon>Metazoa</taxon>
        <taxon>Chordata</taxon>
        <taxon>Craniata</taxon>
        <taxon>Vertebrata</taxon>
        <taxon>Euteleostomi</taxon>
        <taxon>Mammalia</taxon>
        <taxon>Eutheria</taxon>
        <taxon>Laurasiatheria</taxon>
        <taxon>Chiroptera</taxon>
        <taxon>Yinpterochiroptera</taxon>
        <taxon>Rhinolophoidea</taxon>
        <taxon>Rhinolophidae</taxon>
        <taxon>Rhinolophinae</taxon>
        <taxon>Rhinolophus</taxon>
    </lineage>
</organism>
<reference evidence="5 6" key="2">
    <citation type="journal article" date="2018" name="Annu Rev Anim Biosci">
        <title>Bat Biology, Genomes, and the Bat1K Project: To Generate Chromosome-Level Genomes for All Living Bat Species.</title>
        <authorList>
            <person name="Teeling E.C."/>
            <person name="Vernes S.C."/>
            <person name="Davalos L.M."/>
            <person name="Ray D.A."/>
            <person name="Gilbert M.T.P."/>
            <person name="Myers E."/>
        </authorList>
    </citation>
    <scope>NUCLEOTIDE SEQUENCE</scope>
</reference>
<reference evidence="5" key="4">
    <citation type="submission" date="2025-08" db="UniProtKB">
        <authorList>
            <consortium name="Ensembl"/>
        </authorList>
    </citation>
    <scope>IDENTIFICATION</scope>
</reference>
<reference evidence="5" key="5">
    <citation type="submission" date="2025-09" db="UniProtKB">
        <authorList>
            <consortium name="Ensembl"/>
        </authorList>
    </citation>
    <scope>IDENTIFICATION</scope>
</reference>
<dbReference type="AlphaFoldDB" id="A0A671FM29"/>
<accession>A0A671FM29</accession>
<reference evidence="6" key="3">
    <citation type="submission" date="2018-12" db="EMBL/GenBank/DDBJ databases">
        <title>G10K-VGP greater horseshoe bat female genome, primary haplotype.</title>
        <authorList>
            <person name="Teeling E."/>
            <person name="Myers G."/>
            <person name="Vernes S."/>
            <person name="Pippel M."/>
            <person name="Winkler S."/>
            <person name="Fedrigo O."/>
            <person name="Rhie A."/>
            <person name="Koren S."/>
            <person name="Phillippy A."/>
            <person name="Lewin H."/>
            <person name="Damas J."/>
            <person name="Howe K."/>
            <person name="Mountcastle J."/>
            <person name="Jarvis E.D."/>
        </authorList>
    </citation>
    <scope>NUCLEOTIDE SEQUENCE [LARGE SCALE GENOMIC DNA]</scope>
</reference>
<name>A0A671FM29_RHIFE</name>
<proteinExistence type="inferred from homology"/>
<dbReference type="Proteomes" id="UP000472240">
    <property type="component" value="Chromosome 18"/>
</dbReference>
<comment type="similarity">
    <text evidence="1 2">Belongs to the ELL/occludin family.</text>
</comment>
<dbReference type="GO" id="GO:0031410">
    <property type="term" value="C:cytoplasmic vesicle"/>
    <property type="evidence" value="ECO:0007669"/>
    <property type="project" value="TreeGrafter"/>
</dbReference>